<dbReference type="AlphaFoldDB" id="A0A9D6AAF8"/>
<accession>A0A9D6AAF8</accession>
<comment type="caution">
    <text evidence="2">The sequence shown here is derived from an EMBL/GenBank/DDBJ whole genome shotgun (WGS) entry which is preliminary data.</text>
</comment>
<sequence length="71" mass="8022">MASSLGQCHGEKTHFSKNKKGTKEHNYLPYSHAVYPNRMGVFFCVEVQPEENRSTDEPLLNRPCINASSLP</sequence>
<gene>
    <name evidence="2" type="ORF">HXN55_02825</name>
</gene>
<feature type="region of interest" description="Disordered" evidence="1">
    <location>
        <begin position="1"/>
        <end position="23"/>
    </location>
</feature>
<reference evidence="2" key="1">
    <citation type="submission" date="2020-04" db="EMBL/GenBank/DDBJ databases">
        <title>Deep metagenomics examines the oral microbiome during advanced dental caries in children, revealing novel taxa and co-occurrences with host molecules.</title>
        <authorList>
            <person name="Baker J.L."/>
            <person name="Morton J.T."/>
            <person name="Dinis M."/>
            <person name="Alvarez R."/>
            <person name="Tran N.C."/>
            <person name="Knight R."/>
            <person name="Edlund A."/>
        </authorList>
    </citation>
    <scope>NUCLEOTIDE SEQUENCE</scope>
    <source>
        <strain evidence="2">JCVI_32_bin.50</strain>
    </source>
</reference>
<organism evidence="2 3">
    <name type="scientific">Prevotella nigrescens</name>
    <dbReference type="NCBI Taxonomy" id="28133"/>
    <lineage>
        <taxon>Bacteria</taxon>
        <taxon>Pseudomonadati</taxon>
        <taxon>Bacteroidota</taxon>
        <taxon>Bacteroidia</taxon>
        <taxon>Bacteroidales</taxon>
        <taxon>Prevotellaceae</taxon>
        <taxon>Prevotella</taxon>
    </lineage>
</organism>
<evidence type="ECO:0000256" key="1">
    <source>
        <dbReference type="SAM" id="MobiDB-lite"/>
    </source>
</evidence>
<name>A0A9D6AAF8_9BACT</name>
<evidence type="ECO:0000313" key="2">
    <source>
        <dbReference type="EMBL" id="MBF1446312.1"/>
    </source>
</evidence>
<evidence type="ECO:0000313" key="3">
    <source>
        <dbReference type="Proteomes" id="UP000787419"/>
    </source>
</evidence>
<dbReference type="EMBL" id="JABZTM010000019">
    <property type="protein sequence ID" value="MBF1446312.1"/>
    <property type="molecule type" value="Genomic_DNA"/>
</dbReference>
<dbReference type="Proteomes" id="UP000787419">
    <property type="component" value="Unassembled WGS sequence"/>
</dbReference>
<proteinExistence type="predicted"/>
<protein>
    <submittedName>
        <fullName evidence="2">Uncharacterized protein</fullName>
    </submittedName>
</protein>